<organism evidence="1 2">
    <name type="scientific">Suillus discolor</name>
    <dbReference type="NCBI Taxonomy" id="1912936"/>
    <lineage>
        <taxon>Eukaryota</taxon>
        <taxon>Fungi</taxon>
        <taxon>Dikarya</taxon>
        <taxon>Basidiomycota</taxon>
        <taxon>Agaricomycotina</taxon>
        <taxon>Agaricomycetes</taxon>
        <taxon>Agaricomycetidae</taxon>
        <taxon>Boletales</taxon>
        <taxon>Suillineae</taxon>
        <taxon>Suillaceae</taxon>
        <taxon>Suillus</taxon>
    </lineage>
</organism>
<accession>A0A9P7JSQ0</accession>
<proteinExistence type="predicted"/>
<evidence type="ECO:0000313" key="1">
    <source>
        <dbReference type="EMBL" id="KAG2105801.1"/>
    </source>
</evidence>
<comment type="caution">
    <text evidence="1">The sequence shown here is derived from an EMBL/GenBank/DDBJ whole genome shotgun (WGS) entry which is preliminary data.</text>
</comment>
<dbReference type="AlphaFoldDB" id="A0A9P7JSQ0"/>
<reference evidence="1" key="1">
    <citation type="journal article" date="2020" name="New Phytol.">
        <title>Comparative genomics reveals dynamic genome evolution in host specialist ectomycorrhizal fungi.</title>
        <authorList>
            <person name="Lofgren L.A."/>
            <person name="Nguyen N.H."/>
            <person name="Vilgalys R."/>
            <person name="Ruytinx J."/>
            <person name="Liao H.L."/>
            <person name="Branco S."/>
            <person name="Kuo A."/>
            <person name="LaButti K."/>
            <person name="Lipzen A."/>
            <person name="Andreopoulos W."/>
            <person name="Pangilinan J."/>
            <person name="Riley R."/>
            <person name="Hundley H."/>
            <person name="Na H."/>
            <person name="Barry K."/>
            <person name="Grigoriev I.V."/>
            <person name="Stajich J.E."/>
            <person name="Kennedy P.G."/>
        </authorList>
    </citation>
    <scope>NUCLEOTIDE SEQUENCE</scope>
    <source>
        <strain evidence="1">FC423</strain>
    </source>
</reference>
<evidence type="ECO:0000313" key="2">
    <source>
        <dbReference type="Proteomes" id="UP000823399"/>
    </source>
</evidence>
<keyword evidence="2" id="KW-1185">Reference proteome</keyword>
<sequence length="199" mass="21774">MMSSSILNCNFNRSVDSGFVDITGDPPSSTSFTDPMITPSSRLSSTERIKSVIKILRDGRISILDFMLKILDPSEACFAYNRDRIFNCSRQEKTSVDVGKPPVGKLEKMFDCLFADSRGHTRMMEWVTSSSCHFLGLHCNQSGDGCGEGDSTRDTRLDHSGISLDVGSSFDNPECSCLESASPQQHARSASVLSLLLSV</sequence>
<dbReference type="RefSeq" id="XP_041291357.1">
    <property type="nucleotide sequence ID" value="XM_041437763.1"/>
</dbReference>
<dbReference type="Proteomes" id="UP000823399">
    <property type="component" value="Unassembled WGS sequence"/>
</dbReference>
<dbReference type="OrthoDB" id="2683678at2759"/>
<protein>
    <submittedName>
        <fullName evidence="1">Uncharacterized protein</fullName>
    </submittedName>
</protein>
<gene>
    <name evidence="1" type="ORF">F5147DRAFT_701975</name>
</gene>
<name>A0A9P7JSQ0_9AGAM</name>
<dbReference type="EMBL" id="JABBWM010000037">
    <property type="protein sequence ID" value="KAG2105801.1"/>
    <property type="molecule type" value="Genomic_DNA"/>
</dbReference>
<dbReference type="GeneID" id="64700022"/>